<name>A0A6P2BRB4_9ACTN</name>
<dbReference type="SUPFAM" id="SSF53850">
    <property type="entry name" value="Periplasmic binding protein-like II"/>
    <property type="match status" value="1"/>
</dbReference>
<evidence type="ECO:0000313" key="7">
    <source>
        <dbReference type="Proteomes" id="UP000460272"/>
    </source>
</evidence>
<dbReference type="Proteomes" id="UP000460272">
    <property type="component" value="Unassembled WGS sequence"/>
</dbReference>
<dbReference type="EMBL" id="RPFW01000006">
    <property type="protein sequence ID" value="TVZ01572.1"/>
    <property type="molecule type" value="Genomic_DNA"/>
</dbReference>
<evidence type="ECO:0000256" key="2">
    <source>
        <dbReference type="ARBA" id="ARBA00023015"/>
    </source>
</evidence>
<evidence type="ECO:0000256" key="3">
    <source>
        <dbReference type="ARBA" id="ARBA00023125"/>
    </source>
</evidence>
<dbReference type="CDD" id="cd08414">
    <property type="entry name" value="PBP2_LTTR_aromatics_like"/>
    <property type="match status" value="1"/>
</dbReference>
<dbReference type="Pfam" id="PF03466">
    <property type="entry name" value="LysR_substrate"/>
    <property type="match status" value="1"/>
</dbReference>
<dbReference type="Pfam" id="PF00126">
    <property type="entry name" value="HTH_1"/>
    <property type="match status" value="1"/>
</dbReference>
<evidence type="ECO:0000256" key="4">
    <source>
        <dbReference type="ARBA" id="ARBA00023163"/>
    </source>
</evidence>
<dbReference type="InterPro" id="IPR036388">
    <property type="entry name" value="WH-like_DNA-bd_sf"/>
</dbReference>
<dbReference type="PANTHER" id="PTHR30346">
    <property type="entry name" value="TRANSCRIPTIONAL DUAL REGULATOR HCAR-RELATED"/>
    <property type="match status" value="1"/>
</dbReference>
<keyword evidence="7" id="KW-1185">Reference proteome</keyword>
<dbReference type="Gene3D" id="1.10.10.10">
    <property type="entry name" value="Winged helix-like DNA-binding domain superfamily/Winged helix DNA-binding domain"/>
    <property type="match status" value="1"/>
</dbReference>
<dbReference type="OrthoDB" id="3181812at2"/>
<sequence length="291" mass="31264">MEIRQLACFAAVAEELSFARAAQRLHIVQPAVSQQVRRLERELGVRLFERTSRRVQLTAAGERLLPEARSVLSAAGRTRQVAAEIAVGDAGILRLGTSQGLGGRLDEILSELARRAPGVRVRLVAATAGERLEQVRSGRLDAAFVRNARAVAGVELLPMWDEPLAVALPAAHPLTAEPAVTLPQLRDLPLRIVPRQDNAGFRDLIERACIDAGFDPLPGPAFTNPQDTLAEIGTGPPSWTVLYESAAAQLTVRRVAFRPLDGLTAHTHLAVPPGPPSSTLRLLLRACPTAS</sequence>
<keyword evidence="4" id="KW-0804">Transcription</keyword>
<keyword evidence="2" id="KW-0805">Transcription regulation</keyword>
<dbReference type="AlphaFoldDB" id="A0A6P2BRB4"/>
<gene>
    <name evidence="6" type="ORF">EAS64_29200</name>
</gene>
<dbReference type="PROSITE" id="PS50931">
    <property type="entry name" value="HTH_LYSR"/>
    <property type="match status" value="1"/>
</dbReference>
<protein>
    <submittedName>
        <fullName evidence="6">LysR family transcriptional regulator</fullName>
    </submittedName>
</protein>
<comment type="similarity">
    <text evidence="1">Belongs to the LysR transcriptional regulatory family.</text>
</comment>
<dbReference type="InterPro" id="IPR005119">
    <property type="entry name" value="LysR_subst-bd"/>
</dbReference>
<feature type="domain" description="HTH lysR-type" evidence="5">
    <location>
        <begin position="1"/>
        <end position="58"/>
    </location>
</feature>
<dbReference type="PANTHER" id="PTHR30346:SF0">
    <property type="entry name" value="HCA OPERON TRANSCRIPTIONAL ACTIVATOR HCAR"/>
    <property type="match status" value="1"/>
</dbReference>
<dbReference type="SUPFAM" id="SSF46785">
    <property type="entry name" value="Winged helix' DNA-binding domain"/>
    <property type="match status" value="1"/>
</dbReference>
<evidence type="ECO:0000256" key="1">
    <source>
        <dbReference type="ARBA" id="ARBA00009437"/>
    </source>
</evidence>
<keyword evidence="3" id="KW-0238">DNA-binding</keyword>
<dbReference type="InterPro" id="IPR000847">
    <property type="entry name" value="LysR_HTH_N"/>
</dbReference>
<evidence type="ECO:0000259" key="5">
    <source>
        <dbReference type="PROSITE" id="PS50931"/>
    </source>
</evidence>
<dbReference type="RefSeq" id="WP_145858284.1">
    <property type="nucleotide sequence ID" value="NZ_RPFW01000006.1"/>
</dbReference>
<dbReference type="FunFam" id="1.10.10.10:FF:000001">
    <property type="entry name" value="LysR family transcriptional regulator"/>
    <property type="match status" value="1"/>
</dbReference>
<comment type="caution">
    <text evidence="6">The sequence shown here is derived from an EMBL/GenBank/DDBJ whole genome shotgun (WGS) entry which is preliminary data.</text>
</comment>
<dbReference type="GO" id="GO:0032993">
    <property type="term" value="C:protein-DNA complex"/>
    <property type="evidence" value="ECO:0007669"/>
    <property type="project" value="TreeGrafter"/>
</dbReference>
<proteinExistence type="inferred from homology"/>
<reference evidence="6 7" key="1">
    <citation type="submission" date="2018-11" db="EMBL/GenBank/DDBJ databases">
        <title>Trebonia kvetii gen.nov., sp.nov., a novel acidophilic actinobacterium, and proposal of the new actinobacterial family Treboniaceae fam. nov.</title>
        <authorList>
            <person name="Rapoport D."/>
            <person name="Sagova-Mareckova M."/>
            <person name="Sedlacek I."/>
            <person name="Provaznik J."/>
            <person name="Kralova S."/>
            <person name="Pavlinic D."/>
            <person name="Benes V."/>
            <person name="Kopecky J."/>
        </authorList>
    </citation>
    <scope>NUCLEOTIDE SEQUENCE [LARGE SCALE GENOMIC DNA]</scope>
    <source>
        <strain evidence="6 7">15Tr583</strain>
    </source>
</reference>
<dbReference type="InterPro" id="IPR036390">
    <property type="entry name" value="WH_DNA-bd_sf"/>
</dbReference>
<dbReference type="PRINTS" id="PR00039">
    <property type="entry name" value="HTHLYSR"/>
</dbReference>
<accession>A0A6P2BRB4</accession>
<dbReference type="GO" id="GO:0003700">
    <property type="term" value="F:DNA-binding transcription factor activity"/>
    <property type="evidence" value="ECO:0007669"/>
    <property type="project" value="InterPro"/>
</dbReference>
<dbReference type="Gene3D" id="3.40.190.10">
    <property type="entry name" value="Periplasmic binding protein-like II"/>
    <property type="match status" value="2"/>
</dbReference>
<dbReference type="GO" id="GO:0003677">
    <property type="term" value="F:DNA binding"/>
    <property type="evidence" value="ECO:0007669"/>
    <property type="project" value="UniProtKB-KW"/>
</dbReference>
<evidence type="ECO:0000313" key="6">
    <source>
        <dbReference type="EMBL" id="TVZ01572.1"/>
    </source>
</evidence>
<organism evidence="6 7">
    <name type="scientific">Trebonia kvetii</name>
    <dbReference type="NCBI Taxonomy" id="2480626"/>
    <lineage>
        <taxon>Bacteria</taxon>
        <taxon>Bacillati</taxon>
        <taxon>Actinomycetota</taxon>
        <taxon>Actinomycetes</taxon>
        <taxon>Streptosporangiales</taxon>
        <taxon>Treboniaceae</taxon>
        <taxon>Trebonia</taxon>
    </lineage>
</organism>